<evidence type="ECO:0000313" key="2">
    <source>
        <dbReference type="Proteomes" id="UP000606786"/>
    </source>
</evidence>
<comment type="caution">
    <text evidence="1">The sequence shown here is derived from an EMBL/GenBank/DDBJ whole genome shotgun (WGS) entry which is preliminary data.</text>
</comment>
<protein>
    <submittedName>
        <fullName evidence="1">(Mediterranean fruit fly) hypothetical protein</fullName>
    </submittedName>
</protein>
<dbReference type="AlphaFoldDB" id="A0A811V3K8"/>
<sequence>MRIVVIELSCSAQLINIALAATQQSGNVVYYKMFVIKEKKCSSSSSSHNLAERSCLVLIKKVRLHLDVNERMFCVGKDSNLCAAPQ</sequence>
<gene>
    <name evidence="1" type="ORF">CCAP1982_LOCUS13334</name>
</gene>
<reference evidence="1" key="1">
    <citation type="submission" date="2020-11" db="EMBL/GenBank/DDBJ databases">
        <authorList>
            <person name="Whitehead M."/>
        </authorList>
    </citation>
    <scope>NUCLEOTIDE SEQUENCE</scope>
    <source>
        <strain evidence="1">EGII</strain>
    </source>
</reference>
<keyword evidence="2" id="KW-1185">Reference proteome</keyword>
<organism evidence="1 2">
    <name type="scientific">Ceratitis capitata</name>
    <name type="common">Mediterranean fruit fly</name>
    <name type="synonym">Tephritis capitata</name>
    <dbReference type="NCBI Taxonomy" id="7213"/>
    <lineage>
        <taxon>Eukaryota</taxon>
        <taxon>Metazoa</taxon>
        <taxon>Ecdysozoa</taxon>
        <taxon>Arthropoda</taxon>
        <taxon>Hexapoda</taxon>
        <taxon>Insecta</taxon>
        <taxon>Pterygota</taxon>
        <taxon>Neoptera</taxon>
        <taxon>Endopterygota</taxon>
        <taxon>Diptera</taxon>
        <taxon>Brachycera</taxon>
        <taxon>Muscomorpha</taxon>
        <taxon>Tephritoidea</taxon>
        <taxon>Tephritidae</taxon>
        <taxon>Ceratitis</taxon>
        <taxon>Ceratitis</taxon>
    </lineage>
</organism>
<dbReference type="EMBL" id="CAJHJT010000034">
    <property type="protein sequence ID" value="CAD7004955.1"/>
    <property type="molecule type" value="Genomic_DNA"/>
</dbReference>
<name>A0A811V3K8_CERCA</name>
<evidence type="ECO:0000313" key="1">
    <source>
        <dbReference type="EMBL" id="CAD7004955.1"/>
    </source>
</evidence>
<dbReference type="Proteomes" id="UP000606786">
    <property type="component" value="Unassembled WGS sequence"/>
</dbReference>
<accession>A0A811V3K8</accession>
<proteinExistence type="predicted"/>